<dbReference type="AlphaFoldDB" id="G5GK73"/>
<dbReference type="OrthoDB" id="2045091at2"/>
<evidence type="ECO:0000313" key="1">
    <source>
        <dbReference type="EMBL" id="EHI54859.1"/>
    </source>
</evidence>
<sequence length="120" mass="14194">MENKQVKVYLGRRSVCPADDVNCPNPARFYLPDTIEKLIIIVNEILPFREWKCYLGRCGKNVSDVEDGILVWGRKDSHVLISVSYEYKRDKDTCKKIRTIVNKDDDWHEKIEAHPYLYFE</sequence>
<proteinExistence type="predicted"/>
<dbReference type="eggNOG" id="ENOG5032T9M">
    <property type="taxonomic scope" value="Bacteria"/>
</dbReference>
<keyword evidence="2" id="KW-1185">Reference proteome</keyword>
<comment type="caution">
    <text evidence="1">The sequence shown here is derived from an EMBL/GenBank/DDBJ whole genome shotgun (WGS) entry which is preliminary data.</text>
</comment>
<dbReference type="Proteomes" id="UP000003011">
    <property type="component" value="Unassembled WGS sequence"/>
</dbReference>
<accession>G5GK73</accession>
<evidence type="ECO:0000313" key="2">
    <source>
        <dbReference type="Proteomes" id="UP000003011"/>
    </source>
</evidence>
<reference evidence="1 2" key="1">
    <citation type="submission" date="2011-08" db="EMBL/GenBank/DDBJ databases">
        <title>The Genome Sequence of Johnsonella ignava ATCC 51276.</title>
        <authorList>
            <consortium name="The Broad Institute Genome Sequencing Platform"/>
            <person name="Earl A."/>
            <person name="Ward D."/>
            <person name="Feldgarden M."/>
            <person name="Gevers D."/>
            <person name="Izard J."/>
            <person name="Blanton J.M."/>
            <person name="Baranova O.V."/>
            <person name="Dewhirst F.E."/>
            <person name="Young S.K."/>
            <person name="Zeng Q."/>
            <person name="Gargeya S."/>
            <person name="Fitzgerald M."/>
            <person name="Haas B."/>
            <person name="Abouelleil A."/>
            <person name="Alvarado L."/>
            <person name="Arachchi H.M."/>
            <person name="Berlin A."/>
            <person name="Brown A."/>
            <person name="Chapman S.B."/>
            <person name="Chen Z."/>
            <person name="Dunbar C."/>
            <person name="Freedman E."/>
            <person name="Gearin G."/>
            <person name="Gellesch M."/>
            <person name="Goldberg J."/>
            <person name="Griggs A."/>
            <person name="Gujja S."/>
            <person name="Heiman D."/>
            <person name="Howarth C."/>
            <person name="Larson L."/>
            <person name="Lui A."/>
            <person name="MacDonald P.J.P."/>
            <person name="Montmayeur A."/>
            <person name="Murphy C."/>
            <person name="Neiman D."/>
            <person name="Pearson M."/>
            <person name="Priest M."/>
            <person name="Roberts A."/>
            <person name="Saif S."/>
            <person name="Shea T."/>
            <person name="Shenoy N."/>
            <person name="Sisk P."/>
            <person name="Stolte C."/>
            <person name="Sykes S."/>
            <person name="Wortman J."/>
            <person name="Nusbaum C."/>
            <person name="Birren B."/>
        </authorList>
    </citation>
    <scope>NUCLEOTIDE SEQUENCE [LARGE SCALE GENOMIC DNA]</scope>
    <source>
        <strain evidence="1 2">ATCC 51276</strain>
    </source>
</reference>
<dbReference type="HOGENOM" id="CLU_2081764_0_0_9"/>
<dbReference type="RefSeq" id="WP_005541798.1">
    <property type="nucleotide sequence ID" value="NZ_JH378838.1"/>
</dbReference>
<name>G5GK73_9FIRM</name>
<organism evidence="1 2">
    <name type="scientific">Johnsonella ignava ATCC 51276</name>
    <dbReference type="NCBI Taxonomy" id="679200"/>
    <lineage>
        <taxon>Bacteria</taxon>
        <taxon>Bacillati</taxon>
        <taxon>Bacillota</taxon>
        <taxon>Clostridia</taxon>
        <taxon>Lachnospirales</taxon>
        <taxon>Lachnospiraceae</taxon>
        <taxon>Johnsonella</taxon>
    </lineage>
</organism>
<gene>
    <name evidence="1" type="ORF">HMPREF9333_01964</name>
</gene>
<dbReference type="EMBL" id="ACZL01000034">
    <property type="protein sequence ID" value="EHI54859.1"/>
    <property type="molecule type" value="Genomic_DNA"/>
</dbReference>
<protein>
    <submittedName>
        <fullName evidence="1">Uncharacterized protein</fullName>
    </submittedName>
</protein>
<dbReference type="STRING" id="679200.HMPREF9333_01964"/>